<dbReference type="InterPro" id="IPR027383">
    <property type="entry name" value="Znf_put"/>
</dbReference>
<evidence type="ECO:0000259" key="1">
    <source>
        <dbReference type="Pfam" id="PF13490"/>
    </source>
</evidence>
<evidence type="ECO:0000313" key="2">
    <source>
        <dbReference type="EMBL" id="NYF90028.1"/>
    </source>
</evidence>
<reference evidence="2 3" key="1">
    <citation type="submission" date="2020-07" db="EMBL/GenBank/DDBJ databases">
        <title>Genomic Encyclopedia of Type Strains, Phase IV (KMG-V): Genome sequencing to study the core and pangenomes of soil and plant-associated prokaryotes.</title>
        <authorList>
            <person name="Whitman W."/>
        </authorList>
    </citation>
    <scope>NUCLEOTIDE SEQUENCE [LARGE SCALE GENOMIC DNA]</scope>
    <source>
        <strain evidence="2 3">M8UP22</strain>
    </source>
</reference>
<protein>
    <submittedName>
        <fullName evidence="2">Anti-sigma-YlaC factor YlaD</fullName>
    </submittedName>
</protein>
<organism evidence="2 3">
    <name type="scientific">Tunturiibacter lichenicola</name>
    <dbReference type="NCBI Taxonomy" id="2051959"/>
    <lineage>
        <taxon>Bacteria</taxon>
        <taxon>Pseudomonadati</taxon>
        <taxon>Acidobacteriota</taxon>
        <taxon>Terriglobia</taxon>
        <taxon>Terriglobales</taxon>
        <taxon>Acidobacteriaceae</taxon>
        <taxon>Tunturiibacter</taxon>
    </lineage>
</organism>
<dbReference type="AlphaFoldDB" id="A0A852VAS6"/>
<name>A0A852VAS6_9BACT</name>
<dbReference type="Gene3D" id="1.10.10.1320">
    <property type="entry name" value="Anti-sigma factor, zinc-finger domain"/>
    <property type="match status" value="1"/>
</dbReference>
<proteinExistence type="predicted"/>
<accession>A0A852VAS6</accession>
<evidence type="ECO:0000313" key="3">
    <source>
        <dbReference type="Proteomes" id="UP000564385"/>
    </source>
</evidence>
<dbReference type="Proteomes" id="UP000564385">
    <property type="component" value="Unassembled WGS sequence"/>
</dbReference>
<sequence>MVLECKHVWEHISGYLDGTLDAAVLEDVQKHLEHCEICSAILDSTRNILILTADERVFELPLGFSERLHARLAAEMRGFTYTPRGSVEEGDG</sequence>
<comment type="caution">
    <text evidence="2">The sequence shown here is derived from an EMBL/GenBank/DDBJ whole genome shotgun (WGS) entry which is preliminary data.</text>
</comment>
<dbReference type="EMBL" id="JACCCU010000001">
    <property type="protein sequence ID" value="NYF90028.1"/>
    <property type="molecule type" value="Genomic_DNA"/>
</dbReference>
<dbReference type="Pfam" id="PF13490">
    <property type="entry name" value="zf-HC2"/>
    <property type="match status" value="1"/>
</dbReference>
<dbReference type="InterPro" id="IPR041916">
    <property type="entry name" value="Anti_sigma_zinc_sf"/>
</dbReference>
<gene>
    <name evidence="2" type="ORF">HDF08_002095</name>
</gene>
<feature type="domain" description="Putative zinc-finger" evidence="1">
    <location>
        <begin position="5"/>
        <end position="38"/>
    </location>
</feature>